<comment type="caution">
    <text evidence="1">The sequence shown here is derived from an EMBL/GenBank/DDBJ whole genome shotgun (WGS) entry which is preliminary data.</text>
</comment>
<dbReference type="EMBL" id="LJOW01000141">
    <property type="protein sequence ID" value="OBQ41629.1"/>
    <property type="molecule type" value="Genomic_DNA"/>
</dbReference>
<proteinExistence type="predicted"/>
<gene>
    <name evidence="1" type="ORF">AN484_20570</name>
</gene>
<evidence type="ECO:0000313" key="2">
    <source>
        <dbReference type="Proteomes" id="UP000092093"/>
    </source>
</evidence>
<protein>
    <submittedName>
        <fullName evidence="1">Uncharacterized protein</fullName>
    </submittedName>
</protein>
<sequence>MSYCINPQNQNIPNLTEVDPIGKTWEKHRVNADKVAEFYAQAGDDTFNDYAWRLHEIKEAKKEKTPN</sequence>
<name>A0A1B7WWX0_APHFL</name>
<dbReference type="Proteomes" id="UP000092093">
    <property type="component" value="Unassembled WGS sequence"/>
</dbReference>
<evidence type="ECO:0000313" key="1">
    <source>
        <dbReference type="EMBL" id="OBQ41629.1"/>
    </source>
</evidence>
<dbReference type="AlphaFoldDB" id="A0A1B7WWX0"/>
<organism evidence="1 2">
    <name type="scientific">Aphanizomenon flos-aquae WA102</name>
    <dbReference type="NCBI Taxonomy" id="1710896"/>
    <lineage>
        <taxon>Bacteria</taxon>
        <taxon>Bacillati</taxon>
        <taxon>Cyanobacteriota</taxon>
        <taxon>Cyanophyceae</taxon>
        <taxon>Nostocales</taxon>
        <taxon>Aphanizomenonaceae</taxon>
        <taxon>Aphanizomenon</taxon>
    </lineage>
</organism>
<reference evidence="1 2" key="1">
    <citation type="submission" date="2015-09" db="EMBL/GenBank/DDBJ databases">
        <title>Aphanizomenon flos-aquae WA102.</title>
        <authorList>
            <person name="Driscoll C."/>
        </authorList>
    </citation>
    <scope>NUCLEOTIDE SEQUENCE [LARGE SCALE GENOMIC DNA]</scope>
    <source>
        <strain evidence="1">WA102</strain>
    </source>
</reference>
<accession>A0A1B7WWX0</accession>